<dbReference type="GO" id="GO:0004364">
    <property type="term" value="F:glutathione transferase activity"/>
    <property type="evidence" value="ECO:0007669"/>
    <property type="project" value="UniProtKB-EC"/>
</dbReference>
<dbReference type="PROSITE" id="PS50404">
    <property type="entry name" value="GST_NTER"/>
    <property type="match status" value="1"/>
</dbReference>
<dbReference type="EMBL" id="JAATJM010000001">
    <property type="protein sequence ID" value="NJC40292.1"/>
    <property type="molecule type" value="Genomic_DNA"/>
</dbReference>
<evidence type="ECO:0000259" key="1">
    <source>
        <dbReference type="PROSITE" id="PS50404"/>
    </source>
</evidence>
<dbReference type="SFLD" id="SFLDS00019">
    <property type="entry name" value="Glutathione_Transferase_(cytos"/>
    <property type="match status" value="1"/>
</dbReference>
<dbReference type="Gene3D" id="3.40.30.10">
    <property type="entry name" value="Glutaredoxin"/>
    <property type="match status" value="1"/>
</dbReference>
<dbReference type="InterPro" id="IPR004045">
    <property type="entry name" value="Glutathione_S-Trfase_N"/>
</dbReference>
<name>A0A7X5YIP3_9CAUL</name>
<dbReference type="Pfam" id="PF02798">
    <property type="entry name" value="GST_N"/>
    <property type="match status" value="1"/>
</dbReference>
<dbReference type="SFLD" id="SFLDG00358">
    <property type="entry name" value="Main_(cytGST)"/>
    <property type="match status" value="1"/>
</dbReference>
<organism evidence="2 3">
    <name type="scientific">Brevundimonas alba</name>
    <dbReference type="NCBI Taxonomy" id="74314"/>
    <lineage>
        <taxon>Bacteria</taxon>
        <taxon>Pseudomonadati</taxon>
        <taxon>Pseudomonadota</taxon>
        <taxon>Alphaproteobacteria</taxon>
        <taxon>Caulobacterales</taxon>
        <taxon>Caulobacteraceae</taxon>
        <taxon>Brevundimonas</taxon>
    </lineage>
</organism>
<reference evidence="2 3" key="1">
    <citation type="submission" date="2020-03" db="EMBL/GenBank/DDBJ databases">
        <title>Genomic Encyclopedia of Type Strains, Phase IV (KMG-IV): sequencing the most valuable type-strain genomes for metagenomic binning, comparative biology and taxonomic classification.</title>
        <authorList>
            <person name="Goeker M."/>
        </authorList>
    </citation>
    <scope>NUCLEOTIDE SEQUENCE [LARGE SCALE GENOMIC DNA]</scope>
    <source>
        <strain evidence="2 3">DSM 4736</strain>
    </source>
</reference>
<dbReference type="Proteomes" id="UP000587415">
    <property type="component" value="Unassembled WGS sequence"/>
</dbReference>
<proteinExistence type="predicted"/>
<keyword evidence="3" id="KW-1185">Reference proteome</keyword>
<dbReference type="CDD" id="cd03046">
    <property type="entry name" value="GST_N_GTT1_like"/>
    <property type="match status" value="1"/>
</dbReference>
<evidence type="ECO:0000313" key="3">
    <source>
        <dbReference type="Proteomes" id="UP000587415"/>
    </source>
</evidence>
<keyword evidence="2" id="KW-0808">Transferase</keyword>
<gene>
    <name evidence="2" type="ORF">GGQ87_000550</name>
</gene>
<dbReference type="Gene3D" id="1.20.1050.10">
    <property type="match status" value="1"/>
</dbReference>
<dbReference type="PANTHER" id="PTHR44051:SF21">
    <property type="entry name" value="GLUTATHIONE S-TRANSFERASE FAMILY PROTEIN"/>
    <property type="match status" value="1"/>
</dbReference>
<accession>A0A7X5YIP3</accession>
<comment type="caution">
    <text evidence="2">The sequence shown here is derived from an EMBL/GenBank/DDBJ whole genome shotgun (WGS) entry which is preliminary data.</text>
</comment>
<protein>
    <submittedName>
        <fullName evidence="2">Glutathione S-transferase</fullName>
        <ecNumber evidence="2">2.5.1.18</ecNumber>
    </submittedName>
</protein>
<dbReference type="SUPFAM" id="SSF47616">
    <property type="entry name" value="GST C-terminal domain-like"/>
    <property type="match status" value="1"/>
</dbReference>
<evidence type="ECO:0000313" key="2">
    <source>
        <dbReference type="EMBL" id="NJC40292.1"/>
    </source>
</evidence>
<dbReference type="EC" id="2.5.1.18" evidence="2"/>
<dbReference type="PANTHER" id="PTHR44051">
    <property type="entry name" value="GLUTATHIONE S-TRANSFERASE-RELATED"/>
    <property type="match status" value="1"/>
</dbReference>
<dbReference type="SFLD" id="SFLDG01150">
    <property type="entry name" value="Main.1:_Beta-like"/>
    <property type="match status" value="1"/>
</dbReference>
<dbReference type="InterPro" id="IPR036282">
    <property type="entry name" value="Glutathione-S-Trfase_C_sf"/>
</dbReference>
<dbReference type="InterPro" id="IPR040079">
    <property type="entry name" value="Glutathione_S-Trfase"/>
</dbReference>
<sequence length="203" mass="21573">MLTLFHAPWSRSSRLVWLLEEIGAPYEIVYCDIARGDGTGARDSRNPHPDGKVPALLHDDALVTESAAVALYLTDAFPESGLGAPVGSPERGAFLSWIAWVAGELEPALWSKISGAAEGDAHAMARFDAAVARLLGALERGPYLMGQRFTALDVMAGSSIAWARDHVPASAALDAWIERITNRPANAASTVKDSPSPELSQVA</sequence>
<dbReference type="InterPro" id="IPR036249">
    <property type="entry name" value="Thioredoxin-like_sf"/>
</dbReference>
<dbReference type="AlphaFoldDB" id="A0A7X5YIP3"/>
<dbReference type="SUPFAM" id="SSF52833">
    <property type="entry name" value="Thioredoxin-like"/>
    <property type="match status" value="1"/>
</dbReference>
<dbReference type="RefSeq" id="WP_168045185.1">
    <property type="nucleotide sequence ID" value="NZ_JAATJM010000001.1"/>
</dbReference>
<feature type="domain" description="GST N-terminal" evidence="1">
    <location>
        <begin position="1"/>
        <end position="81"/>
    </location>
</feature>